<accession>A0A6S4UJX0</accession>
<dbReference type="AlphaFoldDB" id="A0A6S4UJX0"/>
<gene>
    <name evidence="2" type="ORF">WP2W18E11_18660</name>
</gene>
<sequence length="155" mass="17404">MATTTHSSIYISRPSNYEGDGTDDKEEFIETCNIHFKDMFKDQKSISTLSEIEKKYFEKCVSASNDKYAAEEVIYDIGVGFAVLIVLLGIGWGFYEAKKSLNTPMIINPKENTENGTNGDHITNGVIIVLFSIIIAAFIYLIFSFVSGIWISIKY</sequence>
<keyword evidence="1" id="KW-1133">Transmembrane helix</keyword>
<dbReference type="EMBL" id="AP021936">
    <property type="protein sequence ID" value="BBQ48868.1"/>
    <property type="molecule type" value="Genomic_DNA"/>
</dbReference>
<evidence type="ECO:0000256" key="1">
    <source>
        <dbReference type="SAM" id="Phobius"/>
    </source>
</evidence>
<feature type="transmembrane region" description="Helical" evidence="1">
    <location>
        <begin position="73"/>
        <end position="95"/>
    </location>
</feature>
<name>A0A6S4UJX0_ACIPI</name>
<dbReference type="Proteomes" id="UP000515758">
    <property type="component" value="Chromosome"/>
</dbReference>
<organism evidence="2 3">
    <name type="scientific">Acinetobacter pittii</name>
    <name type="common">Acinetobacter genomosp. 3</name>
    <dbReference type="NCBI Taxonomy" id="48296"/>
    <lineage>
        <taxon>Bacteria</taxon>
        <taxon>Pseudomonadati</taxon>
        <taxon>Pseudomonadota</taxon>
        <taxon>Gammaproteobacteria</taxon>
        <taxon>Moraxellales</taxon>
        <taxon>Moraxellaceae</taxon>
        <taxon>Acinetobacter</taxon>
        <taxon>Acinetobacter calcoaceticus/baumannii complex</taxon>
    </lineage>
</organism>
<reference evidence="2 3" key="1">
    <citation type="submission" date="2019-12" db="EMBL/GenBank/DDBJ databases">
        <title>complete genome sequences of Acinetobacter pittii str. WP2-W18-ESBL-11 isolated from wastewater treatment plant effluent.</title>
        <authorList>
            <person name="Sekizuka T."/>
            <person name="Itokawa K."/>
            <person name="Yatsu K."/>
            <person name="Inamine Y."/>
            <person name="Kuroda M."/>
        </authorList>
    </citation>
    <scope>NUCLEOTIDE SEQUENCE [LARGE SCALE GENOMIC DNA]</scope>
    <source>
        <strain evidence="2 3">WP2-W18-ESBL-11</strain>
    </source>
</reference>
<evidence type="ECO:0000313" key="3">
    <source>
        <dbReference type="Proteomes" id="UP000515758"/>
    </source>
</evidence>
<evidence type="ECO:0000313" key="2">
    <source>
        <dbReference type="EMBL" id="BBQ48868.1"/>
    </source>
</evidence>
<proteinExistence type="predicted"/>
<feature type="transmembrane region" description="Helical" evidence="1">
    <location>
        <begin position="126"/>
        <end position="153"/>
    </location>
</feature>
<protein>
    <submittedName>
        <fullName evidence="2">Uncharacterized protein</fullName>
    </submittedName>
</protein>
<keyword evidence="1" id="KW-0812">Transmembrane</keyword>
<keyword evidence="1" id="KW-0472">Membrane</keyword>